<evidence type="ECO:0000256" key="2">
    <source>
        <dbReference type="SAM" id="Phobius"/>
    </source>
</evidence>
<dbReference type="GO" id="GO:0050380">
    <property type="term" value="F:undecaprenyl-diphosphatase activity"/>
    <property type="evidence" value="ECO:0007669"/>
    <property type="project" value="InterPro"/>
</dbReference>
<sequence length="211" mass="22004">MPTQFDLSLFAAIHGFAAETLAPFEIGAADWLVALVPLVLAALWICGRDGDRRAGITATLAAGLALAVSGLVSFLVFEPRPFMIGLAANVLDHAADSSFPSDHVAVMAAVTASLAFAGRFRVAWILAVASGLVGVSRIALGVHFPTDIVAGASIGICASAFLRSASLRPFVAFVVRVAETLSARTGLDRVLPPDVTPGSSRKDRPIRRNMP</sequence>
<dbReference type="PANTHER" id="PTHR14969">
    <property type="entry name" value="SPHINGOSINE-1-PHOSPHATE PHOSPHOHYDROLASE"/>
    <property type="match status" value="1"/>
</dbReference>
<feature type="transmembrane region" description="Helical" evidence="2">
    <location>
        <begin position="97"/>
        <end position="116"/>
    </location>
</feature>
<reference evidence="4 5" key="1">
    <citation type="submission" date="2018-08" db="EMBL/GenBank/DDBJ databases">
        <title>Fulvimarina sp. 85, whole genome shotgun sequence.</title>
        <authorList>
            <person name="Tuo L."/>
        </authorList>
    </citation>
    <scope>NUCLEOTIDE SEQUENCE [LARGE SCALE GENOMIC DNA]</scope>
    <source>
        <strain evidence="4 5">85</strain>
    </source>
</reference>
<keyword evidence="2" id="KW-0812">Transmembrane</keyword>
<feature type="transmembrane region" description="Helical" evidence="2">
    <location>
        <begin position="58"/>
        <end position="77"/>
    </location>
</feature>
<dbReference type="Pfam" id="PF01569">
    <property type="entry name" value="PAP2"/>
    <property type="match status" value="1"/>
</dbReference>
<feature type="region of interest" description="Disordered" evidence="1">
    <location>
        <begin position="192"/>
        <end position="211"/>
    </location>
</feature>
<dbReference type="OrthoDB" id="9780507at2"/>
<protein>
    <submittedName>
        <fullName evidence="4">Undecaprenyl-diphosphatase</fullName>
    </submittedName>
</protein>
<evidence type="ECO:0000313" key="4">
    <source>
        <dbReference type="EMBL" id="RFC62007.1"/>
    </source>
</evidence>
<evidence type="ECO:0000313" key="5">
    <source>
        <dbReference type="Proteomes" id="UP000264310"/>
    </source>
</evidence>
<feature type="transmembrane region" description="Helical" evidence="2">
    <location>
        <begin position="123"/>
        <end position="142"/>
    </location>
</feature>
<dbReference type="InterPro" id="IPR036938">
    <property type="entry name" value="PAP2/HPO_sf"/>
</dbReference>
<dbReference type="InterPro" id="IPR000326">
    <property type="entry name" value="PAP2/HPO"/>
</dbReference>
<dbReference type="RefSeq" id="WP_116684730.1">
    <property type="nucleotide sequence ID" value="NZ_QURL01000010.1"/>
</dbReference>
<dbReference type="SMART" id="SM00014">
    <property type="entry name" value="acidPPc"/>
    <property type="match status" value="1"/>
</dbReference>
<dbReference type="EMBL" id="QURL01000010">
    <property type="protein sequence ID" value="RFC62007.1"/>
    <property type="molecule type" value="Genomic_DNA"/>
</dbReference>
<name>A0A371WYD8_9HYPH</name>
<accession>A0A371WYD8</accession>
<dbReference type="GO" id="GO:0005886">
    <property type="term" value="C:plasma membrane"/>
    <property type="evidence" value="ECO:0007669"/>
    <property type="project" value="InterPro"/>
</dbReference>
<keyword evidence="2" id="KW-0472">Membrane</keyword>
<keyword evidence="2" id="KW-1133">Transmembrane helix</keyword>
<dbReference type="PANTHER" id="PTHR14969:SF13">
    <property type="entry name" value="AT30094P"/>
    <property type="match status" value="1"/>
</dbReference>
<keyword evidence="5" id="KW-1185">Reference proteome</keyword>
<gene>
    <name evidence="4" type="ORF">DYI37_18330</name>
</gene>
<organism evidence="4 5">
    <name type="scientific">Fulvimarina endophytica</name>
    <dbReference type="NCBI Taxonomy" id="2293836"/>
    <lineage>
        <taxon>Bacteria</taxon>
        <taxon>Pseudomonadati</taxon>
        <taxon>Pseudomonadota</taxon>
        <taxon>Alphaproteobacteria</taxon>
        <taxon>Hyphomicrobiales</taxon>
        <taxon>Aurantimonadaceae</taxon>
        <taxon>Fulvimarina</taxon>
    </lineage>
</organism>
<proteinExistence type="predicted"/>
<dbReference type="Proteomes" id="UP000264310">
    <property type="component" value="Unassembled WGS sequence"/>
</dbReference>
<comment type="caution">
    <text evidence="4">The sequence shown here is derived from an EMBL/GenBank/DDBJ whole genome shotgun (WGS) entry which is preliminary data.</text>
</comment>
<dbReference type="CDD" id="cd03385">
    <property type="entry name" value="PAP2_BcrC_like"/>
    <property type="match status" value="1"/>
</dbReference>
<dbReference type="Gene3D" id="1.20.144.10">
    <property type="entry name" value="Phosphatidic acid phosphatase type 2/haloperoxidase"/>
    <property type="match status" value="1"/>
</dbReference>
<dbReference type="AlphaFoldDB" id="A0A371WYD8"/>
<feature type="transmembrane region" description="Helical" evidence="2">
    <location>
        <begin position="28"/>
        <end position="46"/>
    </location>
</feature>
<evidence type="ECO:0000256" key="1">
    <source>
        <dbReference type="SAM" id="MobiDB-lite"/>
    </source>
</evidence>
<dbReference type="InterPro" id="IPR033879">
    <property type="entry name" value="UPP_Pase"/>
</dbReference>
<evidence type="ECO:0000259" key="3">
    <source>
        <dbReference type="SMART" id="SM00014"/>
    </source>
</evidence>
<feature type="domain" description="Phosphatidic acid phosphatase type 2/haloperoxidase" evidence="3">
    <location>
        <begin position="54"/>
        <end position="163"/>
    </location>
</feature>
<dbReference type="SUPFAM" id="SSF48317">
    <property type="entry name" value="Acid phosphatase/Vanadium-dependent haloperoxidase"/>
    <property type="match status" value="1"/>
</dbReference>
<feature type="transmembrane region" description="Helical" evidence="2">
    <location>
        <begin position="148"/>
        <end position="166"/>
    </location>
</feature>